<dbReference type="PROSITE" id="PS51501">
    <property type="entry name" value="ZF_DNL"/>
    <property type="match status" value="1"/>
</dbReference>
<dbReference type="GO" id="GO:0005739">
    <property type="term" value="C:mitochondrion"/>
    <property type="evidence" value="ECO:0007669"/>
    <property type="project" value="TreeGrafter"/>
</dbReference>
<evidence type="ECO:0000313" key="6">
    <source>
        <dbReference type="EMBL" id="CAG8531144.1"/>
    </source>
</evidence>
<evidence type="ECO:0000313" key="7">
    <source>
        <dbReference type="Proteomes" id="UP000789508"/>
    </source>
</evidence>
<dbReference type="GO" id="GO:0006457">
    <property type="term" value="P:protein folding"/>
    <property type="evidence" value="ECO:0007669"/>
    <property type="project" value="TreeGrafter"/>
</dbReference>
<reference evidence="6" key="1">
    <citation type="submission" date="2021-06" db="EMBL/GenBank/DDBJ databases">
        <authorList>
            <person name="Kallberg Y."/>
            <person name="Tangrot J."/>
            <person name="Rosling A."/>
        </authorList>
    </citation>
    <scope>NUCLEOTIDE SEQUENCE</scope>
    <source>
        <strain evidence="6">FL130A</strain>
    </source>
</reference>
<feature type="domain" description="DNL-type" evidence="5">
    <location>
        <begin position="73"/>
        <end position="168"/>
    </location>
</feature>
<dbReference type="EMBL" id="CAJVPS010001252">
    <property type="protein sequence ID" value="CAG8531144.1"/>
    <property type="molecule type" value="Genomic_DNA"/>
</dbReference>
<accession>A0A9N9AKA4</accession>
<comment type="caution">
    <text evidence="6">The sequence shown here is derived from an EMBL/GenBank/DDBJ whole genome shotgun (WGS) entry which is preliminary data.</text>
</comment>
<evidence type="ECO:0000256" key="1">
    <source>
        <dbReference type="ARBA" id="ARBA00022723"/>
    </source>
</evidence>
<organism evidence="6 7">
    <name type="scientific">Ambispora leptoticha</name>
    <dbReference type="NCBI Taxonomy" id="144679"/>
    <lineage>
        <taxon>Eukaryota</taxon>
        <taxon>Fungi</taxon>
        <taxon>Fungi incertae sedis</taxon>
        <taxon>Mucoromycota</taxon>
        <taxon>Glomeromycotina</taxon>
        <taxon>Glomeromycetes</taxon>
        <taxon>Archaeosporales</taxon>
        <taxon>Ambisporaceae</taxon>
        <taxon>Ambispora</taxon>
    </lineage>
</organism>
<keyword evidence="7" id="KW-1185">Reference proteome</keyword>
<keyword evidence="1" id="KW-0479">Metal-binding</keyword>
<dbReference type="AlphaFoldDB" id="A0A9N9AKA4"/>
<evidence type="ECO:0000256" key="4">
    <source>
        <dbReference type="PROSITE-ProRule" id="PRU00834"/>
    </source>
</evidence>
<gene>
    <name evidence="6" type="ORF">ALEPTO_LOCUS4943</name>
</gene>
<evidence type="ECO:0000256" key="3">
    <source>
        <dbReference type="ARBA" id="ARBA00022833"/>
    </source>
</evidence>
<dbReference type="PANTHER" id="PTHR20922:SF13">
    <property type="entry name" value="DNL-TYPE ZINC FINGER PROTEIN"/>
    <property type="match status" value="1"/>
</dbReference>
<dbReference type="Proteomes" id="UP000789508">
    <property type="component" value="Unassembled WGS sequence"/>
</dbReference>
<dbReference type="Pfam" id="PF05180">
    <property type="entry name" value="zf-DNL"/>
    <property type="match status" value="1"/>
</dbReference>
<sequence>MLRTAVRNFFPRTKAILKNPQYPVMLIKTTPYFQTPLAHTHILFHTTRAIKKQEAFAYLTLSPSPSKKTFLAKIDTRLEISFTCKVCKHRSTKQMSRQAYDHGVVIIQCIVCKNHHLIADHLGWFRDERTTIETLMAEQGEKVQRQLETGGIRKEESKIFEWIPEDMERERRLKKINERKILEDDEELY</sequence>
<evidence type="ECO:0000256" key="2">
    <source>
        <dbReference type="ARBA" id="ARBA00022771"/>
    </source>
</evidence>
<dbReference type="GO" id="GO:0030150">
    <property type="term" value="P:protein import into mitochondrial matrix"/>
    <property type="evidence" value="ECO:0007669"/>
    <property type="project" value="TreeGrafter"/>
</dbReference>
<name>A0A9N9AKA4_9GLOM</name>
<dbReference type="GO" id="GO:0051087">
    <property type="term" value="F:protein-folding chaperone binding"/>
    <property type="evidence" value="ECO:0007669"/>
    <property type="project" value="TreeGrafter"/>
</dbReference>
<keyword evidence="2 4" id="KW-0863">Zinc-finger</keyword>
<evidence type="ECO:0000259" key="5">
    <source>
        <dbReference type="PROSITE" id="PS51501"/>
    </source>
</evidence>
<dbReference type="PANTHER" id="PTHR20922">
    <property type="entry name" value="DNL-TYPE ZINC FINGER PROTEIN"/>
    <property type="match status" value="1"/>
</dbReference>
<dbReference type="InterPro" id="IPR007853">
    <property type="entry name" value="Znf_DNL-typ"/>
</dbReference>
<keyword evidence="3" id="KW-0862">Zinc</keyword>
<dbReference type="GO" id="GO:0050821">
    <property type="term" value="P:protein stabilization"/>
    <property type="evidence" value="ECO:0007669"/>
    <property type="project" value="TreeGrafter"/>
</dbReference>
<dbReference type="OrthoDB" id="512667at2759"/>
<dbReference type="GO" id="GO:0008270">
    <property type="term" value="F:zinc ion binding"/>
    <property type="evidence" value="ECO:0007669"/>
    <property type="project" value="UniProtKB-KW"/>
</dbReference>
<proteinExistence type="predicted"/>
<protein>
    <submittedName>
        <fullName evidence="6">1004_t:CDS:1</fullName>
    </submittedName>
</protein>
<dbReference type="InterPro" id="IPR024158">
    <property type="entry name" value="Mt_import_TIM15"/>
</dbReference>